<proteinExistence type="predicted"/>
<name>A0A841K0W0_9BACT</name>
<dbReference type="EMBL" id="JACHEK010000013">
    <property type="protein sequence ID" value="MBB6147176.1"/>
    <property type="molecule type" value="Genomic_DNA"/>
</dbReference>
<protein>
    <submittedName>
        <fullName evidence="1">Uncharacterized protein</fullName>
    </submittedName>
</protein>
<sequence>MHTSKRTEGSPDVVEPVSFLYKVRGANQPSIIRASDGNF</sequence>
<evidence type="ECO:0000313" key="2">
    <source>
        <dbReference type="Proteomes" id="UP000538666"/>
    </source>
</evidence>
<accession>A0A841K0W0</accession>
<evidence type="ECO:0000313" key="1">
    <source>
        <dbReference type="EMBL" id="MBB6147176.1"/>
    </source>
</evidence>
<reference evidence="1 2" key="1">
    <citation type="submission" date="2020-08" db="EMBL/GenBank/DDBJ databases">
        <title>Genomic Encyclopedia of Type Strains, Phase IV (KMG-IV): sequencing the most valuable type-strain genomes for metagenomic binning, comparative biology and taxonomic classification.</title>
        <authorList>
            <person name="Goeker M."/>
        </authorList>
    </citation>
    <scope>NUCLEOTIDE SEQUENCE [LARGE SCALE GENOMIC DNA]</scope>
    <source>
        <strain evidence="1 2">DSM 103733</strain>
    </source>
</reference>
<comment type="caution">
    <text evidence="1">The sequence shown here is derived from an EMBL/GenBank/DDBJ whole genome shotgun (WGS) entry which is preliminary data.</text>
</comment>
<keyword evidence="2" id="KW-1185">Reference proteome</keyword>
<dbReference type="Proteomes" id="UP000538666">
    <property type="component" value="Unassembled WGS sequence"/>
</dbReference>
<dbReference type="AlphaFoldDB" id="A0A841K0W0"/>
<gene>
    <name evidence="1" type="ORF">HNQ77_005170</name>
</gene>
<organism evidence="1 2">
    <name type="scientific">Silvibacterium bohemicum</name>
    <dbReference type="NCBI Taxonomy" id="1577686"/>
    <lineage>
        <taxon>Bacteria</taxon>
        <taxon>Pseudomonadati</taxon>
        <taxon>Acidobacteriota</taxon>
        <taxon>Terriglobia</taxon>
        <taxon>Terriglobales</taxon>
        <taxon>Acidobacteriaceae</taxon>
        <taxon>Silvibacterium</taxon>
    </lineage>
</organism>